<proteinExistence type="predicted"/>
<organism evidence="2 3">
    <name type="scientific">Halobacillus salinarum</name>
    <dbReference type="NCBI Taxonomy" id="2932257"/>
    <lineage>
        <taxon>Bacteria</taxon>
        <taxon>Bacillati</taxon>
        <taxon>Bacillota</taxon>
        <taxon>Bacilli</taxon>
        <taxon>Bacillales</taxon>
        <taxon>Bacillaceae</taxon>
        <taxon>Halobacillus</taxon>
    </lineage>
</organism>
<reference evidence="2 3" key="1">
    <citation type="submission" date="2022-04" db="EMBL/GenBank/DDBJ databases">
        <title>Halobacillus sp. isolated from saltern.</title>
        <authorList>
            <person name="Won M."/>
            <person name="Lee C.-M."/>
            <person name="Woen H.-Y."/>
            <person name="Kwon S.-W."/>
        </authorList>
    </citation>
    <scope>NUCLEOTIDE SEQUENCE [LARGE SCALE GENOMIC DNA]</scope>
    <source>
        <strain evidence="2 3">SSBR10-3</strain>
    </source>
</reference>
<keyword evidence="1" id="KW-1133">Transmembrane helix</keyword>
<keyword evidence="3" id="KW-1185">Reference proteome</keyword>
<sequence length="310" mass="35230">MKRKGEGMIYLDAVWLLNVLMDGMILYLTQGLTRTKTSVKRIFFGAVFASMIVPVTVYMPHSWLVSSPGKALFSCFIILVAFSFVSVRTWLKQLASFYFVTFSIGGCMLGIHYFLSSEASFDGSTFITHNGGYGDPVSWLFVLAGFPFAWWFTKWRMEQANLHRMKLEDLYDVEITWRDRTYTCRGMVDSGNQLVDPMSRKIVFLADQAVFNQFLTNDELEMLKVDEVMTHMDQLSEDLQSSLRLVPYQAAGTEGKLLVTLLIDRLAVKTPGGSLEIKQPLLGIQHHDLSRDGSYHLLIHPHLMVRGKTA</sequence>
<name>A0ABY4EGW8_9BACI</name>
<dbReference type="Pfam" id="PF03419">
    <property type="entry name" value="Peptidase_U4"/>
    <property type="match status" value="1"/>
</dbReference>
<dbReference type="PIRSF" id="PIRSF018571">
    <property type="entry name" value="SpoIIGA"/>
    <property type="match status" value="1"/>
</dbReference>
<dbReference type="Proteomes" id="UP000831787">
    <property type="component" value="Chromosome"/>
</dbReference>
<feature type="transmembrane region" description="Helical" evidence="1">
    <location>
        <begin position="71"/>
        <end position="90"/>
    </location>
</feature>
<accession>A0ABY4EGW8</accession>
<feature type="transmembrane region" description="Helical" evidence="1">
    <location>
        <begin position="136"/>
        <end position="153"/>
    </location>
</feature>
<keyword evidence="1" id="KW-0812">Transmembrane</keyword>
<feature type="transmembrane region" description="Helical" evidence="1">
    <location>
        <begin position="41"/>
        <end position="59"/>
    </location>
</feature>
<evidence type="ECO:0000256" key="1">
    <source>
        <dbReference type="SAM" id="Phobius"/>
    </source>
</evidence>
<protein>
    <submittedName>
        <fullName evidence="2">Sigma-E processing peptidase SpoIIGA</fullName>
    </submittedName>
</protein>
<dbReference type="EMBL" id="CP095073">
    <property type="protein sequence ID" value="UOQ43128.1"/>
    <property type="molecule type" value="Genomic_DNA"/>
</dbReference>
<feature type="transmembrane region" description="Helical" evidence="1">
    <location>
        <begin position="97"/>
        <end position="116"/>
    </location>
</feature>
<evidence type="ECO:0000313" key="2">
    <source>
        <dbReference type="EMBL" id="UOQ43128.1"/>
    </source>
</evidence>
<dbReference type="RefSeq" id="WP_244708487.1">
    <property type="nucleotide sequence ID" value="NZ_CP095073.1"/>
</dbReference>
<evidence type="ECO:0000313" key="3">
    <source>
        <dbReference type="Proteomes" id="UP000831787"/>
    </source>
</evidence>
<dbReference type="NCBIfam" id="TIGR02854">
    <property type="entry name" value="spore_II_GA"/>
    <property type="match status" value="1"/>
</dbReference>
<keyword evidence="1" id="KW-0472">Membrane</keyword>
<gene>
    <name evidence="2" type="primary">spoIIGA</name>
    <name evidence="2" type="ORF">MUN89_14405</name>
</gene>
<dbReference type="InterPro" id="IPR005081">
    <property type="entry name" value="SpoIIGA"/>
</dbReference>